<feature type="compositionally biased region" description="Basic and acidic residues" evidence="1">
    <location>
        <begin position="129"/>
        <end position="146"/>
    </location>
</feature>
<dbReference type="RefSeq" id="XP_043035401.1">
    <property type="nucleotide sequence ID" value="XM_043178432.1"/>
</dbReference>
<dbReference type="EMBL" id="MU250555">
    <property type="protein sequence ID" value="KAG7441901.1"/>
    <property type="molecule type" value="Genomic_DNA"/>
</dbReference>
<feature type="region of interest" description="Disordered" evidence="1">
    <location>
        <begin position="129"/>
        <end position="160"/>
    </location>
</feature>
<organism evidence="2 3">
    <name type="scientific">Guyanagaster necrorhizus</name>
    <dbReference type="NCBI Taxonomy" id="856835"/>
    <lineage>
        <taxon>Eukaryota</taxon>
        <taxon>Fungi</taxon>
        <taxon>Dikarya</taxon>
        <taxon>Basidiomycota</taxon>
        <taxon>Agaricomycotina</taxon>
        <taxon>Agaricomycetes</taxon>
        <taxon>Agaricomycetidae</taxon>
        <taxon>Agaricales</taxon>
        <taxon>Marasmiineae</taxon>
        <taxon>Physalacriaceae</taxon>
        <taxon>Guyanagaster</taxon>
    </lineage>
</organism>
<sequence length="235" mass="26483">MWEDKDRGGGSEARNKDKSWCHHSYSGFVILPIWCEPACPCEFLEIFHESYGTSIWSSHECSDSSTCSRNIFYLTIAFRLERTIETNQPPVPLWPRKNYRSNRNRKDLGQCLFAESKLELILSQPARTETQHISERDVPGVAERSRSASPGLMQTGSNGTRWNVEYNPGNWMSHRDCTSAMAHVGNYGITVNAYAPAIFTKSTSNPSFRKGRMNSAADGANNTIHRGPVGLSFKR</sequence>
<evidence type="ECO:0000313" key="3">
    <source>
        <dbReference type="Proteomes" id="UP000812287"/>
    </source>
</evidence>
<dbReference type="Proteomes" id="UP000812287">
    <property type="component" value="Unassembled WGS sequence"/>
</dbReference>
<comment type="caution">
    <text evidence="2">The sequence shown here is derived from an EMBL/GenBank/DDBJ whole genome shotgun (WGS) entry which is preliminary data.</text>
</comment>
<keyword evidence="3" id="KW-1185">Reference proteome</keyword>
<proteinExistence type="predicted"/>
<protein>
    <submittedName>
        <fullName evidence="2">Uncharacterized protein</fullName>
    </submittedName>
</protein>
<gene>
    <name evidence="2" type="ORF">BT62DRAFT_1041564</name>
</gene>
<dbReference type="AlphaFoldDB" id="A0A9P7VIV4"/>
<evidence type="ECO:0000256" key="1">
    <source>
        <dbReference type="SAM" id="MobiDB-lite"/>
    </source>
</evidence>
<dbReference type="GeneID" id="66100722"/>
<name>A0A9P7VIV4_9AGAR</name>
<accession>A0A9P7VIV4</accession>
<feature type="region of interest" description="Disordered" evidence="1">
    <location>
        <begin position="213"/>
        <end position="235"/>
    </location>
</feature>
<reference evidence="2" key="1">
    <citation type="submission" date="2020-11" db="EMBL/GenBank/DDBJ databases">
        <title>Adaptations for nitrogen fixation in a non-lichenized fungal sporocarp promotes dispersal by wood-feeding termites.</title>
        <authorList>
            <consortium name="DOE Joint Genome Institute"/>
            <person name="Koch R.A."/>
            <person name="Yoon G."/>
            <person name="Arayal U."/>
            <person name="Lail K."/>
            <person name="Amirebrahimi M."/>
            <person name="Labutti K."/>
            <person name="Lipzen A."/>
            <person name="Riley R."/>
            <person name="Barry K."/>
            <person name="Henrissat B."/>
            <person name="Grigoriev I.V."/>
            <person name="Herr J.R."/>
            <person name="Aime M.C."/>
        </authorList>
    </citation>
    <scope>NUCLEOTIDE SEQUENCE</scope>
    <source>
        <strain evidence="2">MCA 3950</strain>
    </source>
</reference>
<evidence type="ECO:0000313" key="2">
    <source>
        <dbReference type="EMBL" id="KAG7441901.1"/>
    </source>
</evidence>